<reference evidence="2 3" key="1">
    <citation type="submission" date="2015-01" db="EMBL/GenBank/DDBJ databases">
        <title>The Genome Sequence of Cladophialophora immunda CBS83496.</title>
        <authorList>
            <consortium name="The Broad Institute Genomics Platform"/>
            <person name="Cuomo C."/>
            <person name="de Hoog S."/>
            <person name="Gorbushina A."/>
            <person name="Stielow B."/>
            <person name="Teixiera M."/>
            <person name="Abouelleil A."/>
            <person name="Chapman S.B."/>
            <person name="Priest M."/>
            <person name="Young S.K."/>
            <person name="Wortman J."/>
            <person name="Nusbaum C."/>
            <person name="Birren B."/>
        </authorList>
    </citation>
    <scope>NUCLEOTIDE SEQUENCE [LARGE SCALE GENOMIC DNA]</scope>
    <source>
        <strain evidence="2 3">CBS 83496</strain>
    </source>
</reference>
<protein>
    <submittedName>
        <fullName evidence="2">Uncharacterized protein</fullName>
    </submittedName>
</protein>
<evidence type="ECO:0000256" key="1">
    <source>
        <dbReference type="SAM" id="MobiDB-lite"/>
    </source>
</evidence>
<accession>A0A0D2CCP6</accession>
<name>A0A0D2CCP6_9EURO</name>
<evidence type="ECO:0000313" key="2">
    <source>
        <dbReference type="EMBL" id="KIW28853.1"/>
    </source>
</evidence>
<feature type="region of interest" description="Disordered" evidence="1">
    <location>
        <begin position="164"/>
        <end position="183"/>
    </location>
</feature>
<dbReference type="HOGENOM" id="CLU_1475015_0_0_1"/>
<feature type="region of interest" description="Disordered" evidence="1">
    <location>
        <begin position="96"/>
        <end position="118"/>
    </location>
</feature>
<dbReference type="RefSeq" id="XP_016249069.1">
    <property type="nucleotide sequence ID" value="XM_016391550.1"/>
</dbReference>
<dbReference type="VEuPathDB" id="FungiDB:PV07_04716"/>
<proteinExistence type="predicted"/>
<gene>
    <name evidence="2" type="ORF">PV07_04716</name>
</gene>
<dbReference type="Proteomes" id="UP000054466">
    <property type="component" value="Unassembled WGS sequence"/>
</dbReference>
<dbReference type="AlphaFoldDB" id="A0A0D2CCP6"/>
<keyword evidence="3" id="KW-1185">Reference proteome</keyword>
<organism evidence="2 3">
    <name type="scientific">Cladophialophora immunda</name>
    <dbReference type="NCBI Taxonomy" id="569365"/>
    <lineage>
        <taxon>Eukaryota</taxon>
        <taxon>Fungi</taxon>
        <taxon>Dikarya</taxon>
        <taxon>Ascomycota</taxon>
        <taxon>Pezizomycotina</taxon>
        <taxon>Eurotiomycetes</taxon>
        <taxon>Chaetothyriomycetidae</taxon>
        <taxon>Chaetothyriales</taxon>
        <taxon>Herpotrichiellaceae</taxon>
        <taxon>Cladophialophora</taxon>
    </lineage>
</organism>
<dbReference type="EMBL" id="KN847042">
    <property type="protein sequence ID" value="KIW28853.1"/>
    <property type="molecule type" value="Genomic_DNA"/>
</dbReference>
<dbReference type="GeneID" id="27343910"/>
<evidence type="ECO:0000313" key="3">
    <source>
        <dbReference type="Proteomes" id="UP000054466"/>
    </source>
</evidence>
<sequence>MPTSTLAKVIEMPSNDHGISNIIRAIIGVQVDPGKRELRPRCIRCGKARSAKYRRNSASTEICSRPACDSYVKGIVPTEEAQEKHIVLEVHHYFHEHGESDPSPAQPQLAEVSGESAAERRLEMPDNWSHRVTRAMARQYEANINERPPSYRSFNKPTLVLSGSTPCSATAAQAQDSKSLMNY</sequence>